<sequence length="174" mass="21119">MNEIYIAGKNIDLYLVETKDAEFILKLRSEKGKYLNQVEYNINKQKEWIKNYKEREAKGEEFYFLIANKNKEKLGVVRLYDFCKNSFCWGSFIIKKNTPYYVAIEAVLQVYEFGFYKLGFRKSHFDVRKDNERVVAFHKRFGARIYKENDKDLFFTLKLKEYAKIKPRYKKFIE</sequence>
<dbReference type="SUPFAM" id="SSF55729">
    <property type="entry name" value="Acyl-CoA N-acyltransferases (Nat)"/>
    <property type="match status" value="1"/>
</dbReference>
<dbReference type="Proteomes" id="UP000382436">
    <property type="component" value="Unassembled WGS sequence"/>
</dbReference>
<dbReference type="AlphaFoldDB" id="A0A5Y6RWS2"/>
<evidence type="ECO:0000313" key="2">
    <source>
        <dbReference type="EMBL" id="EAJ9197121.1"/>
    </source>
</evidence>
<dbReference type="RefSeq" id="WP_002794368.1">
    <property type="nucleotide sequence ID" value="NZ_AP028409.1"/>
</dbReference>
<evidence type="ECO:0000313" key="6">
    <source>
        <dbReference type="EMBL" id="ECQ7361004.1"/>
    </source>
</evidence>
<name>A0A5Y6RWS2_CAMCO</name>
<reference evidence="6" key="3">
    <citation type="submission" date="2019-08" db="EMBL/GenBank/DDBJ databases">
        <authorList>
            <person name="Ashton P.M."/>
            <person name="Dallman T."/>
            <person name="Nair S."/>
            <person name="De Pinna E."/>
            <person name="Peters T."/>
            <person name="Grant K."/>
        </authorList>
    </citation>
    <scope>NUCLEOTIDE SEQUENCE</scope>
    <source>
        <strain evidence="6">241883</strain>
    </source>
</reference>
<dbReference type="PANTHER" id="PTHR43415">
    <property type="entry name" value="SPERMIDINE N(1)-ACETYLTRANSFERASE"/>
    <property type="match status" value="1"/>
</dbReference>
<keyword evidence="4" id="KW-0808">Transferase</keyword>
<comment type="caution">
    <text evidence="4">The sequence shown here is derived from an EMBL/GenBank/DDBJ whole genome shotgun (WGS) entry which is preliminary data.</text>
</comment>
<dbReference type="Pfam" id="PF13302">
    <property type="entry name" value="Acetyltransf_3"/>
    <property type="match status" value="1"/>
</dbReference>
<proteinExistence type="predicted"/>
<evidence type="ECO:0000313" key="3">
    <source>
        <dbReference type="EMBL" id="EAK5103577.1"/>
    </source>
</evidence>
<feature type="domain" description="N-acetyltransferase" evidence="1">
    <location>
        <begin position="16"/>
        <end position="144"/>
    </location>
</feature>
<reference evidence="2 7" key="1">
    <citation type="submission" date="2018-05" db="EMBL/GenBank/DDBJ databases">
        <authorList>
            <consortium name="PulseNet: The National Subtyping Network for Foodborne Disease Surveillance"/>
            <person name="Tarr C.L."/>
            <person name="Trees E."/>
            <person name="Katz L.S."/>
            <person name="Carleton-Romer H.A."/>
            <person name="Stroika S."/>
            <person name="Kucerova Z."/>
            <person name="Roache K.F."/>
            <person name="Sabol A.L."/>
            <person name="Besser J."/>
            <person name="Gerner-Smidt P."/>
        </authorList>
    </citation>
    <scope>NUCLEOTIDE SEQUENCE [LARGE SCALE GENOMIC DNA]</scope>
    <source>
        <strain evidence="2 7">PNUSAC001435</strain>
    </source>
</reference>
<dbReference type="Gene3D" id="3.40.630.30">
    <property type="match status" value="1"/>
</dbReference>
<dbReference type="EMBL" id="AACGUZ010000006">
    <property type="protein sequence ID" value="EAK5103577.1"/>
    <property type="molecule type" value="Genomic_DNA"/>
</dbReference>
<dbReference type="Proteomes" id="UP000409545">
    <property type="component" value="Unassembled WGS sequence"/>
</dbReference>
<organism evidence="4">
    <name type="scientific">Campylobacter coli</name>
    <dbReference type="NCBI Taxonomy" id="195"/>
    <lineage>
        <taxon>Bacteria</taxon>
        <taxon>Pseudomonadati</taxon>
        <taxon>Campylobacterota</taxon>
        <taxon>Epsilonproteobacteria</taxon>
        <taxon>Campylobacterales</taxon>
        <taxon>Campylobacteraceae</taxon>
        <taxon>Campylobacter</taxon>
    </lineage>
</organism>
<dbReference type="InterPro" id="IPR016181">
    <property type="entry name" value="Acyl_CoA_acyltransferase"/>
</dbReference>
<evidence type="ECO:0000313" key="8">
    <source>
        <dbReference type="Proteomes" id="UP000409545"/>
    </source>
</evidence>
<dbReference type="EMBL" id="AACMAV010000003">
    <property type="protein sequence ID" value="EAL2097715.1"/>
    <property type="molecule type" value="Genomic_DNA"/>
</dbReference>
<dbReference type="KEGG" id="ccoo:ATE51_01316"/>
<accession>A0A5Y6RWS2</accession>
<dbReference type="EMBL" id="AACBVJ010000004">
    <property type="protein sequence ID" value="EAJ9197121.1"/>
    <property type="molecule type" value="Genomic_DNA"/>
</dbReference>
<dbReference type="EMBL" id="AAJEPP010000007">
    <property type="protein sequence ID" value="ECL0383635.1"/>
    <property type="molecule type" value="Genomic_DNA"/>
</dbReference>
<dbReference type="GO" id="GO:0016747">
    <property type="term" value="F:acyltransferase activity, transferring groups other than amino-acyl groups"/>
    <property type="evidence" value="ECO:0007669"/>
    <property type="project" value="InterPro"/>
</dbReference>
<evidence type="ECO:0000313" key="7">
    <source>
        <dbReference type="Proteomes" id="UP000382436"/>
    </source>
</evidence>
<gene>
    <name evidence="3" type="ORF">B9Q54_04765</name>
    <name evidence="2" type="ORF">BZ274_02845</name>
    <name evidence="6" type="ORF">F0E85_05245</name>
    <name evidence="4" type="ORF">FC489_01910</name>
    <name evidence="5" type="ORF">FKJ15_05460</name>
</gene>
<dbReference type="PANTHER" id="PTHR43415:SF3">
    <property type="entry name" value="GNAT-FAMILY ACETYLTRANSFERASE"/>
    <property type="match status" value="1"/>
</dbReference>
<dbReference type="EMBL" id="AAKCQV010000008">
    <property type="protein sequence ID" value="ECQ7361004.1"/>
    <property type="molecule type" value="Genomic_DNA"/>
</dbReference>
<protein>
    <submittedName>
        <fullName evidence="4">GNAT family N-acetyltransferase</fullName>
    </submittedName>
</protein>
<evidence type="ECO:0000313" key="5">
    <source>
        <dbReference type="EMBL" id="ECL0383635.1"/>
    </source>
</evidence>
<evidence type="ECO:0000313" key="4">
    <source>
        <dbReference type="EMBL" id="EAL2097715.1"/>
    </source>
</evidence>
<dbReference type="InterPro" id="IPR000182">
    <property type="entry name" value="GNAT_dom"/>
</dbReference>
<reference evidence="4" key="2">
    <citation type="submission" date="2019-05" db="EMBL/GenBank/DDBJ databases">
        <authorList>
            <consortium name="NARMS: The National Antimicrobial Resistance Monitoring System"/>
        </authorList>
    </citation>
    <scope>NUCLEOTIDE SEQUENCE</scope>
    <source>
        <strain evidence="4">FSIS11917892</strain>
        <strain evidence="5">FSIS11921988</strain>
        <strain evidence="3 8">FSIS1711007</strain>
    </source>
</reference>
<evidence type="ECO:0000259" key="1">
    <source>
        <dbReference type="Pfam" id="PF13302"/>
    </source>
</evidence>